<dbReference type="Proteomes" id="UP000002383">
    <property type="component" value="Chromosome"/>
</dbReference>
<dbReference type="RefSeq" id="WP_012637616.1">
    <property type="nucleotide sequence ID" value="NC_011901.1"/>
</dbReference>
<dbReference type="KEGG" id="tgr:Tgr7_1045"/>
<accession>B8GPG5</accession>
<dbReference type="HOGENOM" id="CLU_3085813_0_0_6"/>
<dbReference type="EMBL" id="CP001339">
    <property type="protein sequence ID" value="ACL72132.1"/>
    <property type="molecule type" value="Genomic_DNA"/>
</dbReference>
<reference evidence="1 2" key="1">
    <citation type="journal article" date="2011" name="Stand. Genomic Sci.">
        <title>Complete genome sequence of 'Thioalkalivibrio sulfidophilus' HL-EbGr7.</title>
        <authorList>
            <person name="Muyzer G."/>
            <person name="Sorokin D.Y."/>
            <person name="Mavromatis K."/>
            <person name="Lapidus A."/>
            <person name="Clum A."/>
            <person name="Ivanova N."/>
            <person name="Pati A."/>
            <person name="d'Haeseleer P."/>
            <person name="Woyke T."/>
            <person name="Kyrpides N.C."/>
        </authorList>
    </citation>
    <scope>NUCLEOTIDE SEQUENCE [LARGE SCALE GENOMIC DNA]</scope>
    <source>
        <strain evidence="1 2">HL-EbGR7</strain>
    </source>
</reference>
<dbReference type="STRING" id="396588.Tgr7_1045"/>
<name>B8GPG5_THISH</name>
<sequence>MDQITLREFDHLSVPPASTHKADEIKLIREDTRVSQAVFARMLNISVSTVHE</sequence>
<gene>
    <name evidence="1" type="ordered locus">Tgr7_1045</name>
</gene>
<dbReference type="GO" id="GO:0003677">
    <property type="term" value="F:DNA binding"/>
    <property type="evidence" value="ECO:0007669"/>
    <property type="project" value="InterPro"/>
</dbReference>
<proteinExistence type="predicted"/>
<protein>
    <submittedName>
        <fullName evidence="1">Putative transcriptional regulator</fullName>
    </submittedName>
</protein>
<dbReference type="eggNOG" id="COG2944">
    <property type="taxonomic scope" value="Bacteria"/>
</dbReference>
<organism evidence="1 2">
    <name type="scientific">Thioalkalivibrio sulfidiphilus (strain HL-EbGR7)</name>
    <dbReference type="NCBI Taxonomy" id="396588"/>
    <lineage>
        <taxon>Bacteria</taxon>
        <taxon>Pseudomonadati</taxon>
        <taxon>Pseudomonadota</taxon>
        <taxon>Gammaproteobacteria</taxon>
        <taxon>Chromatiales</taxon>
        <taxon>Ectothiorhodospiraceae</taxon>
        <taxon>Thioalkalivibrio</taxon>
    </lineage>
</organism>
<evidence type="ECO:0000313" key="2">
    <source>
        <dbReference type="Proteomes" id="UP000002383"/>
    </source>
</evidence>
<dbReference type="InterPro" id="IPR010982">
    <property type="entry name" value="Lambda_DNA-bd_dom_sf"/>
</dbReference>
<dbReference type="AlphaFoldDB" id="B8GPG5"/>
<evidence type="ECO:0000313" key="1">
    <source>
        <dbReference type="EMBL" id="ACL72132.1"/>
    </source>
</evidence>
<keyword evidence="2" id="KW-1185">Reference proteome</keyword>
<dbReference type="Gene3D" id="1.10.260.40">
    <property type="entry name" value="lambda repressor-like DNA-binding domains"/>
    <property type="match status" value="1"/>
</dbReference>